<dbReference type="AlphaFoldDB" id="A0A3E3DWM7"/>
<keyword evidence="2" id="KW-0645">Protease</keyword>
<organism evidence="2 3">
    <name type="scientific">Anaerofustis stercorihominis</name>
    <dbReference type="NCBI Taxonomy" id="214853"/>
    <lineage>
        <taxon>Bacteria</taxon>
        <taxon>Bacillati</taxon>
        <taxon>Bacillota</taxon>
        <taxon>Clostridia</taxon>
        <taxon>Eubacteriales</taxon>
        <taxon>Eubacteriaceae</taxon>
        <taxon>Anaerofustis</taxon>
    </lineage>
</organism>
<gene>
    <name evidence="2" type="primary">yyaC</name>
    <name evidence="2" type="ORF">DW687_11610</name>
</gene>
<keyword evidence="1" id="KW-1133">Transmembrane helix</keyword>
<dbReference type="EMBL" id="QUSM01000008">
    <property type="protein sequence ID" value="RGD73098.1"/>
    <property type="molecule type" value="Genomic_DNA"/>
</dbReference>
<dbReference type="Proteomes" id="UP000261212">
    <property type="component" value="Unassembled WGS sequence"/>
</dbReference>
<evidence type="ECO:0000256" key="1">
    <source>
        <dbReference type="SAM" id="Phobius"/>
    </source>
</evidence>
<keyword evidence="1" id="KW-0812">Transmembrane</keyword>
<evidence type="ECO:0000313" key="3">
    <source>
        <dbReference type="Proteomes" id="UP000261212"/>
    </source>
</evidence>
<evidence type="ECO:0000313" key="2">
    <source>
        <dbReference type="EMBL" id="RGD73098.1"/>
    </source>
</evidence>
<proteinExistence type="predicted"/>
<keyword evidence="1" id="KW-0472">Membrane</keyword>
<name>A0A3E3DWM7_9FIRM</name>
<dbReference type="InterPro" id="IPR023430">
    <property type="entry name" value="Pept_HybD-like_dom_sf"/>
</dbReference>
<accession>A0A3E3DWM7</accession>
<keyword evidence="2" id="KW-0378">Hydrolase</keyword>
<dbReference type="InterPro" id="IPR009665">
    <property type="entry name" value="YyaC"/>
</dbReference>
<dbReference type="NCBIfam" id="TIGR02841">
    <property type="entry name" value="spore_YyaC"/>
    <property type="match status" value="1"/>
</dbReference>
<dbReference type="GO" id="GO:0008233">
    <property type="term" value="F:peptidase activity"/>
    <property type="evidence" value="ECO:0007669"/>
    <property type="project" value="UniProtKB-KW"/>
</dbReference>
<dbReference type="GO" id="GO:0006508">
    <property type="term" value="P:proteolysis"/>
    <property type="evidence" value="ECO:0007669"/>
    <property type="project" value="UniProtKB-KW"/>
</dbReference>
<sequence length="218" mass="24437">MDTTIFKTFILYKYLHIVYTLINIISVYFLWRVNVDKQEIFNYLDEDIINKLSYEIKKNIKKDCVLLLIGTDKCIGDAFAPLVGSLLTSYNYIKNPVYGTIKEPIHALNIKETLDEIKNKYPDKPIFVIDSMISGKGNIGDIILLNEGIFPGSAIGKKLPLSGDISLTLVVSNNEKDAINSLTTLRLNNIYEMAKVVANSIFIALSDSPYCVSSAVLQ</sequence>
<comment type="caution">
    <text evidence="2">The sequence shown here is derived from an EMBL/GenBank/DDBJ whole genome shotgun (WGS) entry which is preliminary data.</text>
</comment>
<protein>
    <submittedName>
        <fullName evidence="2">Spore protease YyaC</fullName>
    </submittedName>
</protein>
<dbReference type="Pfam" id="PF06866">
    <property type="entry name" value="DUF1256"/>
    <property type="match status" value="1"/>
</dbReference>
<reference evidence="2 3" key="1">
    <citation type="submission" date="2018-08" db="EMBL/GenBank/DDBJ databases">
        <title>A genome reference for cultivated species of the human gut microbiota.</title>
        <authorList>
            <person name="Zou Y."/>
            <person name="Xue W."/>
            <person name="Luo G."/>
        </authorList>
    </citation>
    <scope>NUCLEOTIDE SEQUENCE [LARGE SCALE GENOMIC DNA]</scope>
    <source>
        <strain evidence="2 3">AM25-6</strain>
    </source>
</reference>
<dbReference type="SUPFAM" id="SSF53163">
    <property type="entry name" value="HybD-like"/>
    <property type="match status" value="1"/>
</dbReference>
<feature type="transmembrane region" description="Helical" evidence="1">
    <location>
        <begin position="12"/>
        <end position="31"/>
    </location>
</feature>